<dbReference type="GO" id="GO:0016020">
    <property type="term" value="C:membrane"/>
    <property type="evidence" value="ECO:0007669"/>
    <property type="project" value="UniProtKB-SubCell"/>
</dbReference>
<dbReference type="AlphaFoldDB" id="A0A1H4JNK2"/>
<protein>
    <submittedName>
        <fullName evidence="7">O-Antigen ligase</fullName>
    </submittedName>
</protein>
<feature type="transmembrane region" description="Helical" evidence="5">
    <location>
        <begin position="447"/>
        <end position="467"/>
    </location>
</feature>
<organism evidence="7 8">
    <name type="scientific">Terriglobus roseus</name>
    <dbReference type="NCBI Taxonomy" id="392734"/>
    <lineage>
        <taxon>Bacteria</taxon>
        <taxon>Pseudomonadati</taxon>
        <taxon>Acidobacteriota</taxon>
        <taxon>Terriglobia</taxon>
        <taxon>Terriglobales</taxon>
        <taxon>Acidobacteriaceae</taxon>
        <taxon>Terriglobus</taxon>
    </lineage>
</organism>
<evidence type="ECO:0000313" key="7">
    <source>
        <dbReference type="EMBL" id="SEB47466.1"/>
    </source>
</evidence>
<dbReference type="InterPro" id="IPR051533">
    <property type="entry name" value="WaaL-like"/>
</dbReference>
<evidence type="ECO:0000259" key="6">
    <source>
        <dbReference type="Pfam" id="PF04932"/>
    </source>
</evidence>
<name>A0A1H4JNK2_9BACT</name>
<feature type="transmembrane region" description="Helical" evidence="5">
    <location>
        <begin position="81"/>
        <end position="99"/>
    </location>
</feature>
<keyword evidence="4 5" id="KW-0472">Membrane</keyword>
<accession>A0A1H4JNK2</accession>
<feature type="transmembrane region" description="Helical" evidence="5">
    <location>
        <begin position="106"/>
        <end position="126"/>
    </location>
</feature>
<feature type="transmembrane region" description="Helical" evidence="5">
    <location>
        <begin position="57"/>
        <end position="75"/>
    </location>
</feature>
<feature type="transmembrane region" description="Helical" evidence="5">
    <location>
        <begin position="25"/>
        <end position="45"/>
    </location>
</feature>
<reference evidence="7 8" key="1">
    <citation type="submission" date="2016-10" db="EMBL/GenBank/DDBJ databases">
        <authorList>
            <person name="de Groot N.N."/>
        </authorList>
    </citation>
    <scope>NUCLEOTIDE SEQUENCE [LARGE SCALE GENOMIC DNA]</scope>
    <source>
        <strain evidence="7 8">AB35.6</strain>
    </source>
</reference>
<dbReference type="PANTHER" id="PTHR37422">
    <property type="entry name" value="TEICHURONIC ACID BIOSYNTHESIS PROTEIN TUAE"/>
    <property type="match status" value="1"/>
</dbReference>
<feature type="transmembrane region" description="Helical" evidence="5">
    <location>
        <begin position="396"/>
        <end position="415"/>
    </location>
</feature>
<feature type="transmembrane region" description="Helical" evidence="5">
    <location>
        <begin position="299"/>
        <end position="318"/>
    </location>
</feature>
<dbReference type="PANTHER" id="PTHR37422:SF13">
    <property type="entry name" value="LIPOPOLYSACCHARIDE BIOSYNTHESIS PROTEIN PA4999-RELATED"/>
    <property type="match status" value="1"/>
</dbReference>
<keyword evidence="3 5" id="KW-1133">Transmembrane helix</keyword>
<dbReference type="Pfam" id="PF04932">
    <property type="entry name" value="Wzy_C"/>
    <property type="match status" value="1"/>
</dbReference>
<comment type="subcellular location">
    <subcellularLocation>
        <location evidence="1">Membrane</location>
        <topology evidence="1">Multi-pass membrane protein</topology>
    </subcellularLocation>
</comment>
<evidence type="ECO:0000256" key="4">
    <source>
        <dbReference type="ARBA" id="ARBA00023136"/>
    </source>
</evidence>
<evidence type="ECO:0000313" key="8">
    <source>
        <dbReference type="Proteomes" id="UP000182409"/>
    </source>
</evidence>
<gene>
    <name evidence="7" type="ORF">SAMN05443244_0705</name>
</gene>
<dbReference type="EMBL" id="FNSD01000001">
    <property type="protein sequence ID" value="SEB47466.1"/>
    <property type="molecule type" value="Genomic_DNA"/>
</dbReference>
<feature type="domain" description="O-antigen ligase-related" evidence="6">
    <location>
        <begin position="189"/>
        <end position="307"/>
    </location>
</feature>
<evidence type="ECO:0000256" key="2">
    <source>
        <dbReference type="ARBA" id="ARBA00022692"/>
    </source>
</evidence>
<feature type="transmembrane region" description="Helical" evidence="5">
    <location>
        <begin position="179"/>
        <end position="199"/>
    </location>
</feature>
<evidence type="ECO:0000256" key="3">
    <source>
        <dbReference type="ARBA" id="ARBA00022989"/>
    </source>
</evidence>
<dbReference type="GO" id="GO:0016874">
    <property type="term" value="F:ligase activity"/>
    <property type="evidence" value="ECO:0007669"/>
    <property type="project" value="UniProtKB-KW"/>
</dbReference>
<dbReference type="Proteomes" id="UP000182409">
    <property type="component" value="Unassembled WGS sequence"/>
</dbReference>
<dbReference type="InterPro" id="IPR007016">
    <property type="entry name" value="O-antigen_ligase-rel_domated"/>
</dbReference>
<feature type="transmembrane region" description="Helical" evidence="5">
    <location>
        <begin position="220"/>
        <end position="241"/>
    </location>
</feature>
<proteinExistence type="predicted"/>
<evidence type="ECO:0000256" key="5">
    <source>
        <dbReference type="SAM" id="Phobius"/>
    </source>
</evidence>
<evidence type="ECO:0000256" key="1">
    <source>
        <dbReference type="ARBA" id="ARBA00004141"/>
    </source>
</evidence>
<dbReference type="OrthoDB" id="104748at2"/>
<keyword evidence="2 5" id="KW-0812">Transmembrane</keyword>
<keyword evidence="7" id="KW-0436">Ligase</keyword>
<sequence>MAFFFTLLYMLTAFVSPPVLFGDLHVYHVEIIISLLAIVTSLPAVGPSRLLQRPQTWAIFTLWIVITISLMLNTSMREGAAEFYAFLPVVFGYFLTALNCKTKRHFQLIILALFLGALYFIVHGYLDLTANVSPSLYLYGEGTLRRLRGLGLVNDPNDFSQVVVSLIPCVFLFRQRSTFLNIFTIGLPVACLLTGLFLAHSRGAGVGLMAIVILSARRRIGTIPAIIVAGTLFAGSLAFGWSGGRDVSVEAGADRLDAWVMGIEFIKTHPLLGIGHDRFGELNYITAHNSIMQCAAEDGFLGFSCWVMFLFVSIRTTVRLGTATPATEESGQPMAAAPASPKDAWAMMLARSKQTEAIPGMAVPSGPAVIVPGWGTAELADGSAGGAPEIQGIAKLLLLALTGFLTAGWFLSRALSPWMFMYGGMILALQNMAERRNIFLTKDPLPFILRCSILIALGLLALVYLTLKVRSKMGQ</sequence>
<dbReference type="RefSeq" id="WP_074652370.1">
    <property type="nucleotide sequence ID" value="NZ_FNSD01000001.1"/>
</dbReference>